<evidence type="ECO:0000313" key="2">
    <source>
        <dbReference type="Proteomes" id="UP000605201"/>
    </source>
</evidence>
<dbReference type="NCBIfam" id="TIGR02436">
    <property type="entry name" value="four helix bundle protein"/>
    <property type="match status" value="1"/>
</dbReference>
<dbReference type="Proteomes" id="UP000605201">
    <property type="component" value="Unassembled WGS sequence"/>
</dbReference>
<proteinExistence type="predicted"/>
<comment type="caution">
    <text evidence="1">The sequence shown here is derived from an EMBL/GenBank/DDBJ whole genome shotgun (WGS) entry which is preliminary data.</text>
</comment>
<dbReference type="CDD" id="cd16377">
    <property type="entry name" value="23S_rRNA_IVP_like"/>
    <property type="match status" value="1"/>
</dbReference>
<dbReference type="PANTHER" id="PTHR38471">
    <property type="entry name" value="FOUR HELIX BUNDLE PROTEIN"/>
    <property type="match status" value="1"/>
</dbReference>
<evidence type="ECO:0000313" key="1">
    <source>
        <dbReference type="EMBL" id="MBC8430592.1"/>
    </source>
</evidence>
<dbReference type="EMBL" id="JACNIG010000059">
    <property type="protein sequence ID" value="MBC8430592.1"/>
    <property type="molecule type" value="Genomic_DNA"/>
</dbReference>
<reference evidence="1 2" key="1">
    <citation type="submission" date="2020-08" db="EMBL/GenBank/DDBJ databases">
        <title>Bridging the membrane lipid divide: bacteria of the FCB group superphylum have the potential to synthesize archaeal ether lipids.</title>
        <authorList>
            <person name="Villanueva L."/>
            <person name="Von Meijenfeldt F.A.B."/>
            <person name="Westbye A.B."/>
            <person name="Yadav S."/>
            <person name="Hopmans E.C."/>
            <person name="Dutilh B.E."/>
            <person name="Sinninghe Damste J.S."/>
        </authorList>
    </citation>
    <scope>NUCLEOTIDE SEQUENCE [LARGE SCALE GENOMIC DNA]</scope>
    <source>
        <strain evidence="1">NIOZ-UU17</strain>
    </source>
</reference>
<protein>
    <submittedName>
        <fullName evidence="1">Four helix bundle protein</fullName>
    </submittedName>
</protein>
<organism evidence="1 2">
    <name type="scientific">Candidatus Desulfatibia vada</name>
    <dbReference type="NCBI Taxonomy" id="2841696"/>
    <lineage>
        <taxon>Bacteria</taxon>
        <taxon>Pseudomonadati</taxon>
        <taxon>Thermodesulfobacteriota</taxon>
        <taxon>Desulfobacteria</taxon>
        <taxon>Desulfobacterales</taxon>
        <taxon>Desulfobacterales incertae sedis</taxon>
        <taxon>Candidatus Desulfatibia</taxon>
    </lineage>
</organism>
<gene>
    <name evidence="1" type="ORF">H8D96_01605</name>
</gene>
<dbReference type="Gene3D" id="1.20.1440.60">
    <property type="entry name" value="23S rRNA-intervening sequence"/>
    <property type="match status" value="1"/>
</dbReference>
<dbReference type="NCBIfam" id="NF008912">
    <property type="entry name" value="PRK12275.1-6"/>
    <property type="match status" value="1"/>
</dbReference>
<accession>A0A8J6P0H2</accession>
<dbReference type="PANTHER" id="PTHR38471:SF2">
    <property type="entry name" value="FOUR HELIX BUNDLE PROTEIN"/>
    <property type="match status" value="1"/>
</dbReference>
<dbReference type="InterPro" id="IPR036583">
    <property type="entry name" value="23S_rRNA_IVS_sf"/>
</dbReference>
<dbReference type="AlphaFoldDB" id="A0A8J6P0H2"/>
<dbReference type="SUPFAM" id="SSF158446">
    <property type="entry name" value="IVS-encoded protein-like"/>
    <property type="match status" value="1"/>
</dbReference>
<name>A0A8J6P0H2_9BACT</name>
<dbReference type="InterPro" id="IPR012657">
    <property type="entry name" value="23S_rRNA-intervening_sequence"/>
</dbReference>
<dbReference type="Pfam" id="PF05635">
    <property type="entry name" value="23S_rRNA_IVP"/>
    <property type="match status" value="1"/>
</dbReference>
<sequence>MKFEDMEVWKRSARLSAEIYKNLADLRDFGFKDQITRSGLSIPSNIAEGMERESQKEFLQFLRYAKASCGELRTQTYIGIEVGYVPKEIGQEWIRETRELSAMLVGLMKAILRKEGSSAQNTVVSEATGVYRSVTENCHLPTDNSEREKEDD</sequence>